<keyword evidence="3 8" id="KW-0812">Transmembrane</keyword>
<feature type="coiled-coil region" evidence="6">
    <location>
        <begin position="354"/>
        <end position="419"/>
    </location>
</feature>
<dbReference type="PANTHER" id="PTHR32309:SF13">
    <property type="entry name" value="FERRIC ENTEROBACTIN TRANSPORT PROTEIN FEPE"/>
    <property type="match status" value="1"/>
</dbReference>
<evidence type="ECO:0000256" key="7">
    <source>
        <dbReference type="SAM" id="MobiDB-lite"/>
    </source>
</evidence>
<evidence type="ECO:0000259" key="9">
    <source>
        <dbReference type="Pfam" id="PF02706"/>
    </source>
</evidence>
<evidence type="ECO:0000313" key="11">
    <source>
        <dbReference type="EMBL" id="MFD2236824.1"/>
    </source>
</evidence>
<feature type="domain" description="Tyrosine-protein kinase G-rich" evidence="10">
    <location>
        <begin position="401"/>
        <end position="472"/>
    </location>
</feature>
<sequence>MFTSDETKASPAASSASLAPRAAPSSLVDPVFVARRVWRARFAILGLGLVGGALAAFIALSMPKVYHASTQMILDPRGLNLVQNEVTQTPLGLASDAALALVQSQIAVITSQSVLAQVVDRAGLTQDPEFNGTAEGPFDRWLPSITLLPGAEPEAEITDRRQLTIVNLGRQVTAARNANSFVIEVTVESLEPAKAADLANLVAQIFVEEQARVQSDTARRATDAITARLAELRERVRGAEDAVEAYRAQNQLVGVGGRLIDDEFILRINNQLAEARATITGLRVRADSMRQASVDDVVDGAFPEELNSAALLRLRQSYADLAQENAVLASRLGPRHPQRAASEDALGTARRAIATELSRIVASAQTELARAEETERALSAQIATLRDRQIETSGSFVELRQLEREVEASRAVYEAYLLRARELGEQESLNTANVRTISEAMPPFEPTGPSRKLIVLAGLILGLGLGLGIAILAALWRLVREHLAASEAVRTAPNADGGYPVFTALPVPVTYSTARPSRPQPPAASRPDVRPSVSDAPPVEPEPEPARPETEAAMEQDEPRAREAEREPAPQAPTRPEEPQASRAEEPAVRGEAPPAAEPSEPSGEMDPAPATDAQRRANLRQRLRDIGTARAAQDEPPIRSARPKPAKDGERLTVAEIRRRRLAEPKG</sequence>
<keyword evidence="12" id="KW-1185">Reference proteome</keyword>
<feature type="transmembrane region" description="Helical" evidence="8">
    <location>
        <begin position="453"/>
        <end position="476"/>
    </location>
</feature>
<feature type="region of interest" description="Disordered" evidence="7">
    <location>
        <begin position="512"/>
        <end position="668"/>
    </location>
</feature>
<evidence type="ECO:0000256" key="2">
    <source>
        <dbReference type="ARBA" id="ARBA00022475"/>
    </source>
</evidence>
<dbReference type="InterPro" id="IPR032807">
    <property type="entry name" value="GNVR"/>
</dbReference>
<reference evidence="12" key="1">
    <citation type="journal article" date="2019" name="Int. J. Syst. Evol. Microbiol.">
        <title>The Global Catalogue of Microorganisms (GCM) 10K type strain sequencing project: providing services to taxonomists for standard genome sequencing and annotation.</title>
        <authorList>
            <consortium name="The Broad Institute Genomics Platform"/>
            <consortium name="The Broad Institute Genome Sequencing Center for Infectious Disease"/>
            <person name="Wu L."/>
            <person name="Ma J."/>
        </authorList>
    </citation>
    <scope>NUCLEOTIDE SEQUENCE [LARGE SCALE GENOMIC DNA]</scope>
    <source>
        <strain evidence="12">ZS-35-S2</strain>
    </source>
</reference>
<feature type="compositionally biased region" description="Basic and acidic residues" evidence="7">
    <location>
        <begin position="646"/>
        <end position="668"/>
    </location>
</feature>
<name>A0ABW5CHS8_9HYPH</name>
<feature type="transmembrane region" description="Helical" evidence="8">
    <location>
        <begin position="42"/>
        <end position="62"/>
    </location>
</feature>
<dbReference type="InterPro" id="IPR050445">
    <property type="entry name" value="Bact_polysacc_biosynth/exp"/>
</dbReference>
<keyword evidence="2" id="KW-1003">Cell membrane</keyword>
<feature type="compositionally biased region" description="Low complexity" evidence="7">
    <location>
        <begin position="591"/>
        <end position="605"/>
    </location>
</feature>
<feature type="coiled-coil region" evidence="6">
    <location>
        <begin position="222"/>
        <end position="249"/>
    </location>
</feature>
<feature type="compositionally biased region" description="Basic and acidic residues" evidence="7">
    <location>
        <begin position="557"/>
        <end position="568"/>
    </location>
</feature>
<dbReference type="InterPro" id="IPR003856">
    <property type="entry name" value="LPS_length_determ_N"/>
</dbReference>
<proteinExistence type="predicted"/>
<dbReference type="Pfam" id="PF13807">
    <property type="entry name" value="GNVR"/>
    <property type="match status" value="1"/>
</dbReference>
<evidence type="ECO:0000256" key="8">
    <source>
        <dbReference type="SAM" id="Phobius"/>
    </source>
</evidence>
<feature type="compositionally biased region" description="Basic and acidic residues" evidence="7">
    <location>
        <begin position="623"/>
        <end position="638"/>
    </location>
</feature>
<evidence type="ECO:0000256" key="3">
    <source>
        <dbReference type="ARBA" id="ARBA00022692"/>
    </source>
</evidence>
<feature type="domain" description="Polysaccharide chain length determinant N-terminal" evidence="9">
    <location>
        <begin position="34"/>
        <end position="120"/>
    </location>
</feature>
<evidence type="ECO:0000256" key="6">
    <source>
        <dbReference type="SAM" id="Coils"/>
    </source>
</evidence>
<evidence type="ECO:0000313" key="12">
    <source>
        <dbReference type="Proteomes" id="UP001597371"/>
    </source>
</evidence>
<accession>A0ABW5CHS8</accession>
<evidence type="ECO:0000256" key="1">
    <source>
        <dbReference type="ARBA" id="ARBA00004651"/>
    </source>
</evidence>
<evidence type="ECO:0000256" key="4">
    <source>
        <dbReference type="ARBA" id="ARBA00022989"/>
    </source>
</evidence>
<evidence type="ECO:0000259" key="10">
    <source>
        <dbReference type="Pfam" id="PF13807"/>
    </source>
</evidence>
<dbReference type="Pfam" id="PF02706">
    <property type="entry name" value="Wzz"/>
    <property type="match status" value="1"/>
</dbReference>
<dbReference type="Proteomes" id="UP001597371">
    <property type="component" value="Unassembled WGS sequence"/>
</dbReference>
<keyword evidence="5 8" id="KW-0472">Membrane</keyword>
<evidence type="ECO:0000256" key="5">
    <source>
        <dbReference type="ARBA" id="ARBA00023136"/>
    </source>
</evidence>
<keyword evidence="6" id="KW-0175">Coiled coil</keyword>
<dbReference type="PANTHER" id="PTHR32309">
    <property type="entry name" value="TYROSINE-PROTEIN KINASE"/>
    <property type="match status" value="1"/>
</dbReference>
<comment type="subcellular location">
    <subcellularLocation>
        <location evidence="1">Cell membrane</location>
        <topology evidence="1">Multi-pass membrane protein</topology>
    </subcellularLocation>
</comment>
<comment type="caution">
    <text evidence="11">The sequence shown here is derived from an EMBL/GenBank/DDBJ whole genome shotgun (WGS) entry which is preliminary data.</text>
</comment>
<gene>
    <name evidence="11" type="ORF">ACFSKQ_05015</name>
</gene>
<protein>
    <submittedName>
        <fullName evidence="11">GNVR domain-containing protein</fullName>
    </submittedName>
</protein>
<organism evidence="11 12">
    <name type="scientific">Aureimonas populi</name>
    <dbReference type="NCBI Taxonomy" id="1701758"/>
    <lineage>
        <taxon>Bacteria</taxon>
        <taxon>Pseudomonadati</taxon>
        <taxon>Pseudomonadota</taxon>
        <taxon>Alphaproteobacteria</taxon>
        <taxon>Hyphomicrobiales</taxon>
        <taxon>Aurantimonadaceae</taxon>
        <taxon>Aureimonas</taxon>
    </lineage>
</organism>
<dbReference type="RefSeq" id="WP_209739771.1">
    <property type="nucleotide sequence ID" value="NZ_CP072611.1"/>
</dbReference>
<keyword evidence="4 8" id="KW-1133">Transmembrane helix</keyword>
<feature type="compositionally biased region" description="Basic and acidic residues" evidence="7">
    <location>
        <begin position="575"/>
        <end position="589"/>
    </location>
</feature>
<dbReference type="EMBL" id="JBHUIJ010000005">
    <property type="protein sequence ID" value="MFD2236824.1"/>
    <property type="molecule type" value="Genomic_DNA"/>
</dbReference>